<protein>
    <submittedName>
        <fullName evidence="3">Response regulator receiver protein</fullName>
    </submittedName>
</protein>
<evidence type="ECO:0000313" key="3">
    <source>
        <dbReference type="EMBL" id="ADC64433.1"/>
    </source>
</evidence>
<keyword evidence="1" id="KW-0597">Phosphoprotein</keyword>
<evidence type="ECO:0000259" key="2">
    <source>
        <dbReference type="PROSITE" id="PS50110"/>
    </source>
</evidence>
<gene>
    <name evidence="3" type="ordered locus">Ferp_0251</name>
</gene>
<accession>D3S1X6</accession>
<dbReference type="PANTHER" id="PTHR43228:SF1">
    <property type="entry name" value="TWO-COMPONENT RESPONSE REGULATOR ARR22"/>
    <property type="match status" value="1"/>
</dbReference>
<organism evidence="3 4">
    <name type="scientific">Ferroglobus placidus (strain DSM 10642 / AEDII12DO)</name>
    <dbReference type="NCBI Taxonomy" id="589924"/>
    <lineage>
        <taxon>Archaea</taxon>
        <taxon>Methanobacteriati</taxon>
        <taxon>Methanobacteriota</taxon>
        <taxon>Archaeoglobi</taxon>
        <taxon>Archaeoglobales</taxon>
        <taxon>Archaeoglobaceae</taxon>
        <taxon>Ferroglobus</taxon>
    </lineage>
</organism>
<dbReference type="KEGG" id="fpl:Ferp_0251"/>
<dbReference type="Gene3D" id="3.40.50.2300">
    <property type="match status" value="1"/>
</dbReference>
<dbReference type="Proteomes" id="UP000002613">
    <property type="component" value="Chromosome"/>
</dbReference>
<dbReference type="SMART" id="SM00448">
    <property type="entry name" value="REC"/>
    <property type="match status" value="1"/>
</dbReference>
<keyword evidence="4" id="KW-1185">Reference proteome</keyword>
<feature type="domain" description="Response regulatory" evidence="2">
    <location>
        <begin position="3"/>
        <end position="115"/>
    </location>
</feature>
<dbReference type="EMBL" id="CP001899">
    <property type="protein sequence ID" value="ADC64433.1"/>
    <property type="molecule type" value="Genomic_DNA"/>
</dbReference>
<dbReference type="STRING" id="589924.Ferp_0251"/>
<dbReference type="InterPro" id="IPR011006">
    <property type="entry name" value="CheY-like_superfamily"/>
</dbReference>
<feature type="modified residue" description="4-aspartylphosphate" evidence="1">
    <location>
        <position position="51"/>
    </location>
</feature>
<dbReference type="HOGENOM" id="CLU_000445_69_15_2"/>
<dbReference type="PANTHER" id="PTHR43228">
    <property type="entry name" value="TWO-COMPONENT RESPONSE REGULATOR"/>
    <property type="match status" value="1"/>
</dbReference>
<dbReference type="Pfam" id="PF00072">
    <property type="entry name" value="Response_reg"/>
    <property type="match status" value="1"/>
</dbReference>
<evidence type="ECO:0000313" key="4">
    <source>
        <dbReference type="Proteomes" id="UP000002613"/>
    </source>
</evidence>
<sequence length="123" mass="13953">MRKVLVVDDDLILLDLLKMMLSEYYEVITATNGEEAIELYKKHKPDIVLMDILMPKMDGITATKIIKSIDPNAVVLAITAYAPHKGKEMLKAGAVDIIEKPIKKMELVEKIEKFISRKENIVK</sequence>
<dbReference type="GeneID" id="8777746"/>
<evidence type="ECO:0000256" key="1">
    <source>
        <dbReference type="PROSITE-ProRule" id="PRU00169"/>
    </source>
</evidence>
<dbReference type="InterPro" id="IPR001789">
    <property type="entry name" value="Sig_transdc_resp-reg_receiver"/>
</dbReference>
<reference evidence="4" key="1">
    <citation type="submission" date="2010-02" db="EMBL/GenBank/DDBJ databases">
        <title>Complete sequence of Ferroglobus placidus DSM 10642.</title>
        <authorList>
            <consortium name="US DOE Joint Genome Institute"/>
            <person name="Lucas S."/>
            <person name="Copeland A."/>
            <person name="Lapidus A."/>
            <person name="Cheng J.-F."/>
            <person name="Bruce D."/>
            <person name="Goodwin L."/>
            <person name="Pitluck S."/>
            <person name="Saunders E."/>
            <person name="Brettin T."/>
            <person name="Detter J.C."/>
            <person name="Han C."/>
            <person name="Tapia R."/>
            <person name="Larimer F."/>
            <person name="Land M."/>
            <person name="Hauser L."/>
            <person name="Kyrpides N."/>
            <person name="Ivanova N."/>
            <person name="Holmes D."/>
            <person name="Lovley D."/>
            <person name="Kyrpides N."/>
            <person name="Anderson I.J."/>
            <person name="Woyke T."/>
        </authorList>
    </citation>
    <scope>NUCLEOTIDE SEQUENCE [LARGE SCALE GENOMIC DNA]</scope>
    <source>
        <strain evidence="4">DSM 10642 / AEDII12DO</strain>
    </source>
</reference>
<dbReference type="OrthoDB" id="2830at2157"/>
<dbReference type="PaxDb" id="589924-Ferp_0251"/>
<dbReference type="SUPFAM" id="SSF52172">
    <property type="entry name" value="CheY-like"/>
    <property type="match status" value="1"/>
</dbReference>
<dbReference type="AlphaFoldDB" id="D3S1X6"/>
<dbReference type="eggNOG" id="arCOG02391">
    <property type="taxonomic scope" value="Archaea"/>
</dbReference>
<dbReference type="PROSITE" id="PS50110">
    <property type="entry name" value="RESPONSE_REGULATORY"/>
    <property type="match status" value="1"/>
</dbReference>
<reference evidence="3 4" key="2">
    <citation type="journal article" date="2011" name="Stand. Genomic Sci.">
        <title>Complete genome sequence of Ferroglobus placidus AEDII12DO.</title>
        <authorList>
            <person name="Anderson I."/>
            <person name="Risso C."/>
            <person name="Holmes D."/>
            <person name="Lucas S."/>
            <person name="Copeland A."/>
            <person name="Lapidus A."/>
            <person name="Cheng J.F."/>
            <person name="Bruce D."/>
            <person name="Goodwin L."/>
            <person name="Pitluck S."/>
            <person name="Saunders E."/>
            <person name="Brettin T."/>
            <person name="Detter J.C."/>
            <person name="Han C."/>
            <person name="Tapia R."/>
            <person name="Larimer F."/>
            <person name="Land M."/>
            <person name="Hauser L."/>
            <person name="Woyke T."/>
            <person name="Lovley D."/>
            <person name="Kyrpides N."/>
            <person name="Ivanova N."/>
        </authorList>
    </citation>
    <scope>NUCLEOTIDE SEQUENCE [LARGE SCALE GENOMIC DNA]</scope>
    <source>
        <strain evidence="4">DSM 10642 / AEDII12DO</strain>
    </source>
</reference>
<name>D3S1X6_FERPA</name>
<dbReference type="GO" id="GO:0000160">
    <property type="term" value="P:phosphorelay signal transduction system"/>
    <property type="evidence" value="ECO:0007669"/>
    <property type="project" value="InterPro"/>
</dbReference>
<proteinExistence type="predicted"/>
<dbReference type="InterPro" id="IPR052048">
    <property type="entry name" value="ST_Response_Regulator"/>
</dbReference>
<dbReference type="RefSeq" id="WP_012964780.1">
    <property type="nucleotide sequence ID" value="NC_013849.1"/>
</dbReference>